<dbReference type="Gene3D" id="1.25.40.10">
    <property type="entry name" value="Tetratricopeptide repeat domain"/>
    <property type="match status" value="4"/>
</dbReference>
<evidence type="ECO:0000256" key="2">
    <source>
        <dbReference type="PROSITE-ProRule" id="PRU00708"/>
    </source>
</evidence>
<dbReference type="EMBL" id="JAYMYR010000011">
    <property type="protein sequence ID" value="KAK7332501.1"/>
    <property type="molecule type" value="Genomic_DNA"/>
</dbReference>
<dbReference type="Proteomes" id="UP001374584">
    <property type="component" value="Unassembled WGS sequence"/>
</dbReference>
<dbReference type="SUPFAM" id="SSF48452">
    <property type="entry name" value="TPR-like"/>
    <property type="match status" value="1"/>
</dbReference>
<dbReference type="Pfam" id="PF20431">
    <property type="entry name" value="E_motif"/>
    <property type="match status" value="1"/>
</dbReference>
<organism evidence="3 4">
    <name type="scientific">Phaseolus coccineus</name>
    <name type="common">Scarlet runner bean</name>
    <name type="synonym">Phaseolus multiflorus</name>
    <dbReference type="NCBI Taxonomy" id="3886"/>
    <lineage>
        <taxon>Eukaryota</taxon>
        <taxon>Viridiplantae</taxon>
        <taxon>Streptophyta</taxon>
        <taxon>Embryophyta</taxon>
        <taxon>Tracheophyta</taxon>
        <taxon>Spermatophyta</taxon>
        <taxon>Magnoliopsida</taxon>
        <taxon>eudicotyledons</taxon>
        <taxon>Gunneridae</taxon>
        <taxon>Pentapetalae</taxon>
        <taxon>rosids</taxon>
        <taxon>fabids</taxon>
        <taxon>Fabales</taxon>
        <taxon>Fabaceae</taxon>
        <taxon>Papilionoideae</taxon>
        <taxon>50 kb inversion clade</taxon>
        <taxon>NPAAA clade</taxon>
        <taxon>indigoferoid/millettioid clade</taxon>
        <taxon>Phaseoleae</taxon>
        <taxon>Phaseolus</taxon>
    </lineage>
</organism>
<dbReference type="FunFam" id="1.25.40.10:FF:000090">
    <property type="entry name" value="Pentatricopeptide repeat-containing protein, chloroplastic"/>
    <property type="match status" value="1"/>
</dbReference>
<dbReference type="InterPro" id="IPR046960">
    <property type="entry name" value="PPR_At4g14850-like_plant"/>
</dbReference>
<dbReference type="PROSITE" id="PS51375">
    <property type="entry name" value="PPR"/>
    <property type="match status" value="2"/>
</dbReference>
<reference evidence="3 4" key="1">
    <citation type="submission" date="2024-01" db="EMBL/GenBank/DDBJ databases">
        <title>The genomes of 5 underutilized Papilionoideae crops provide insights into root nodulation and disease resistanc.</title>
        <authorList>
            <person name="Jiang F."/>
        </authorList>
    </citation>
    <scope>NUCLEOTIDE SEQUENCE [LARGE SCALE GENOMIC DNA]</scope>
    <source>
        <strain evidence="3">JINMINGXINNONG_FW02</strain>
        <tissue evidence="3">Leaves</tissue>
    </source>
</reference>
<dbReference type="Pfam" id="PF13041">
    <property type="entry name" value="PPR_2"/>
    <property type="match status" value="1"/>
</dbReference>
<dbReference type="NCBIfam" id="TIGR00756">
    <property type="entry name" value="PPR"/>
    <property type="match status" value="4"/>
</dbReference>
<protein>
    <recommendedName>
        <fullName evidence="5">Pentatricopeptide repeat-containing protein</fullName>
    </recommendedName>
</protein>
<evidence type="ECO:0000256" key="1">
    <source>
        <dbReference type="ARBA" id="ARBA00022737"/>
    </source>
</evidence>
<proteinExistence type="predicted"/>
<dbReference type="Pfam" id="PF01535">
    <property type="entry name" value="PPR"/>
    <property type="match status" value="4"/>
</dbReference>
<feature type="repeat" description="PPR" evidence="2">
    <location>
        <begin position="134"/>
        <end position="168"/>
    </location>
</feature>
<dbReference type="InterPro" id="IPR011990">
    <property type="entry name" value="TPR-like_helical_dom_sf"/>
</dbReference>
<accession>A0AAN9LBV5</accession>
<dbReference type="PANTHER" id="PTHR47926:SF347">
    <property type="entry name" value="PENTATRICOPEPTIDE REPEAT-CONTAINING PROTEIN"/>
    <property type="match status" value="1"/>
</dbReference>
<dbReference type="InterPro" id="IPR046848">
    <property type="entry name" value="E_motif"/>
</dbReference>
<comment type="caution">
    <text evidence="3">The sequence shown here is derived from an EMBL/GenBank/DDBJ whole genome shotgun (WGS) entry which is preliminary data.</text>
</comment>
<evidence type="ECO:0008006" key="5">
    <source>
        <dbReference type="Google" id="ProtNLM"/>
    </source>
</evidence>
<keyword evidence="4" id="KW-1185">Reference proteome</keyword>
<dbReference type="PANTHER" id="PTHR47926">
    <property type="entry name" value="PENTATRICOPEPTIDE REPEAT-CONTAINING PROTEIN"/>
    <property type="match status" value="1"/>
</dbReference>
<name>A0AAN9LBV5_PHACN</name>
<feature type="repeat" description="PPR" evidence="2">
    <location>
        <begin position="362"/>
        <end position="392"/>
    </location>
</feature>
<dbReference type="InterPro" id="IPR002885">
    <property type="entry name" value="PPR_rpt"/>
</dbReference>
<dbReference type="GO" id="GO:0003723">
    <property type="term" value="F:RNA binding"/>
    <property type="evidence" value="ECO:0007669"/>
    <property type="project" value="InterPro"/>
</dbReference>
<sequence>MKQCRRSWRSLASRSRRRETAPSFVFFRRKLTSFRNRIPINHSLHHQTFTTNFSSSSLTHFPRDISQTNSVIASHVRRGDPVSAWILFHSLRRARAVVDAYTFTSVLRACTLLHVSPLGKQVHAQMLKTGADSGTVAKTSLVDMYSKCGSLDEAVKVFHEMSQRDVVAWNALLSCFLRCDLPVEAVGVLRAMGRENVELSEFTLCSALKCCASLKALELGRQVHGLVVCMGRDMVVLSTALIDFYSSVGCVDDALKVFCSLKGSKDDMIYNSFVSGCVRNKRYGEAFRVMGSVRPNAVALTSALVACSENLDLWAGKQMHCVAVRQDFTRETQLCNALLDMYGKCGKVSHAQSLFDGICEKDVISWTCMIDAYGRNGRGLEAVLLFQEMRKEWRKVLPNSVTFLSVLSACGHSGLVEEGKKYFKLLREKYGLEPDPEHYACYIDILGRAGNIEGVWSAYHNMVEQGTRLTAGIWVALLNASSLNQDVERGELAAKHLLQLEPNKSSYIVLVSNFYAAIGRWDRVDELRSIMRTKGLLKEAGNSWINVLGFNQHASAYLSTPHSLRSLISIGCLHQESSEFDVLESSVQRLKKKTKSSSITSLVADTSAIGSTRNRRASMASNTRT</sequence>
<evidence type="ECO:0000313" key="3">
    <source>
        <dbReference type="EMBL" id="KAK7332501.1"/>
    </source>
</evidence>
<dbReference type="AlphaFoldDB" id="A0AAN9LBV5"/>
<keyword evidence="1" id="KW-0677">Repeat</keyword>
<dbReference type="FunFam" id="1.25.40.10:FF:000382">
    <property type="entry name" value="Pentatricopeptide repeat-containing protein"/>
    <property type="match status" value="1"/>
</dbReference>
<evidence type="ECO:0000313" key="4">
    <source>
        <dbReference type="Proteomes" id="UP001374584"/>
    </source>
</evidence>
<gene>
    <name evidence="3" type="ORF">VNO80_29253</name>
</gene>
<dbReference type="GO" id="GO:0009451">
    <property type="term" value="P:RNA modification"/>
    <property type="evidence" value="ECO:0007669"/>
    <property type="project" value="InterPro"/>
</dbReference>